<reference evidence="1 2" key="2">
    <citation type="submission" date="2018-06" db="EMBL/GenBank/DDBJ databases">
        <title>Metagenomic assembly of (sub)arctic Cyanobacteria and their associated microbiome from non-axenic cultures.</title>
        <authorList>
            <person name="Baurain D."/>
        </authorList>
    </citation>
    <scope>NUCLEOTIDE SEQUENCE [LARGE SCALE GENOMIC DNA]</scope>
    <source>
        <strain evidence="1">ULC027bin1</strain>
    </source>
</reference>
<dbReference type="Proteomes" id="UP000249794">
    <property type="component" value="Unassembled WGS sequence"/>
</dbReference>
<evidence type="ECO:0000313" key="2">
    <source>
        <dbReference type="Proteomes" id="UP000249794"/>
    </source>
</evidence>
<name>A0A2W4XE95_9CYAN</name>
<proteinExistence type="predicted"/>
<organism evidence="1 2">
    <name type="scientific">Phormidesmis priestleyi</name>
    <dbReference type="NCBI Taxonomy" id="268141"/>
    <lineage>
        <taxon>Bacteria</taxon>
        <taxon>Bacillati</taxon>
        <taxon>Cyanobacteriota</taxon>
        <taxon>Cyanophyceae</taxon>
        <taxon>Leptolyngbyales</taxon>
        <taxon>Leptolyngbyaceae</taxon>
        <taxon>Phormidesmis</taxon>
    </lineage>
</organism>
<gene>
    <name evidence="1" type="ORF">DCF15_13220</name>
</gene>
<evidence type="ECO:0000313" key="1">
    <source>
        <dbReference type="EMBL" id="PZO52839.1"/>
    </source>
</evidence>
<protein>
    <submittedName>
        <fullName evidence="1">Uncharacterized protein</fullName>
    </submittedName>
</protein>
<dbReference type="AlphaFoldDB" id="A0A2W4XE95"/>
<sequence length="155" mass="17160">MGFLWAFCRPFVEAMTPGMSHDKSINIAKANLMNDTLFSQSENLDTNLVTEDLPTQNQPQKSLLEVTLAGAIALSQDAINHAQANEQFEAVLAQIQNESPTAALLLKQLWAEYLSAQRSATFYEGLSGAEAGLSEKMVKSNIQLKQNYLRLIQEQ</sequence>
<reference evidence="2" key="1">
    <citation type="submission" date="2018-04" db="EMBL/GenBank/DDBJ databases">
        <authorList>
            <person name="Cornet L."/>
        </authorList>
    </citation>
    <scope>NUCLEOTIDE SEQUENCE [LARGE SCALE GENOMIC DNA]</scope>
</reference>
<dbReference type="EMBL" id="QBMP01000138">
    <property type="protein sequence ID" value="PZO52839.1"/>
    <property type="molecule type" value="Genomic_DNA"/>
</dbReference>
<accession>A0A2W4XE95</accession>
<comment type="caution">
    <text evidence="1">The sequence shown here is derived from an EMBL/GenBank/DDBJ whole genome shotgun (WGS) entry which is preliminary data.</text>
</comment>